<accession>A0A9J6QT22</accession>
<keyword evidence="1 2" id="KW-0315">Glutamine amidotransferase</keyword>
<proteinExistence type="inferred from homology"/>
<keyword evidence="2" id="KW-0436">Ligase</keyword>
<keyword evidence="6" id="KW-1185">Reference proteome</keyword>
<dbReference type="GO" id="GO:0004359">
    <property type="term" value="F:glutaminase activity"/>
    <property type="evidence" value="ECO:0007669"/>
    <property type="project" value="UniProtKB-UniRule"/>
</dbReference>
<dbReference type="CDD" id="cd01750">
    <property type="entry name" value="GATase1_CobQ"/>
    <property type="match status" value="1"/>
</dbReference>
<evidence type="ECO:0000313" key="6">
    <source>
        <dbReference type="Proteomes" id="UP001065549"/>
    </source>
</evidence>
<feature type="domain" description="CobB/CobQ-like glutamine amidotransferase" evidence="3">
    <location>
        <begin position="4"/>
        <end position="196"/>
    </location>
</feature>
<dbReference type="InterPro" id="IPR043702">
    <property type="entry name" value="Lipid_II_synth_GatD"/>
</dbReference>
<dbReference type="GO" id="GO:0009252">
    <property type="term" value="P:peptidoglycan biosynthetic process"/>
    <property type="evidence" value="ECO:0007669"/>
    <property type="project" value="UniProtKB-UniRule"/>
</dbReference>
<evidence type="ECO:0000259" key="3">
    <source>
        <dbReference type="Pfam" id="PF07685"/>
    </source>
</evidence>
<dbReference type="Gene3D" id="3.40.50.880">
    <property type="match status" value="1"/>
</dbReference>
<organism evidence="5 6">
    <name type="scientific">Hominibacterium faecale</name>
    <dbReference type="NCBI Taxonomy" id="2839743"/>
    <lineage>
        <taxon>Bacteria</taxon>
        <taxon>Bacillati</taxon>
        <taxon>Bacillota</taxon>
        <taxon>Clostridia</taxon>
        <taxon>Peptostreptococcales</taxon>
        <taxon>Anaerovoracaceae</taxon>
        <taxon>Hominibacterium</taxon>
    </lineage>
</organism>
<dbReference type="PANTHER" id="PTHR21343">
    <property type="entry name" value="DETHIOBIOTIN SYNTHETASE"/>
    <property type="match status" value="1"/>
</dbReference>
<keyword evidence="2" id="KW-0573">Peptidoglycan synthesis</keyword>
<dbReference type="GO" id="GO:0008360">
    <property type="term" value="P:regulation of cell shape"/>
    <property type="evidence" value="ECO:0007669"/>
    <property type="project" value="UniProtKB-KW"/>
</dbReference>
<comment type="catalytic activity">
    <reaction evidence="2">
        <text>beta-D-GlcNAc-(1-&gt;4)-Mur2Ac(oyl-L-Ala-gamma-D-Glu-L-Lys-D-Ala-D-Ala)-di-trans,octa-cis-undecaprenyl diphosphate + L-glutamine + ATP + H2O = beta-D-GlcNAc-(1-&gt;4)-Mur2Ac(oyl-L-Ala-D-isoglutaminyl-L-Lys-D-Ala-D-Ala)-di-trans,octa-cis-undecaprenyl diphosphate + L-glutamate + ADP + phosphate + H(+)</text>
        <dbReference type="Rhea" id="RHEA:57928"/>
        <dbReference type="ChEBI" id="CHEBI:15377"/>
        <dbReference type="ChEBI" id="CHEBI:15378"/>
        <dbReference type="ChEBI" id="CHEBI:29985"/>
        <dbReference type="ChEBI" id="CHEBI:30616"/>
        <dbReference type="ChEBI" id="CHEBI:43474"/>
        <dbReference type="ChEBI" id="CHEBI:58359"/>
        <dbReference type="ChEBI" id="CHEBI:60033"/>
        <dbReference type="ChEBI" id="CHEBI:62233"/>
        <dbReference type="ChEBI" id="CHEBI:456216"/>
        <dbReference type="EC" id="6.3.5.13"/>
    </reaction>
</comment>
<dbReference type="EC" id="6.3.5.13" evidence="2"/>
<dbReference type="PANTHER" id="PTHR21343:SF9">
    <property type="entry name" value="LIPID II ISOGLUTAMINYL SYNTHASE (GLUTAMINE-HYDROLYZING) SUBUNIT GATD"/>
    <property type="match status" value="1"/>
</dbReference>
<dbReference type="InterPro" id="IPR029062">
    <property type="entry name" value="Class_I_gatase-like"/>
</dbReference>
<dbReference type="PROSITE" id="PS51274">
    <property type="entry name" value="GATASE_COBBQ"/>
    <property type="match status" value="1"/>
</dbReference>
<comment type="caution">
    <text evidence="5">The sequence shown here is derived from an EMBL/GenBank/DDBJ whole genome shotgun (WGS) entry which is preliminary data.</text>
</comment>
<dbReference type="RefSeq" id="WP_253020090.1">
    <property type="nucleotide sequence ID" value="NZ_JAOSHN010000002.1"/>
</dbReference>
<evidence type="ECO:0000313" key="4">
    <source>
        <dbReference type="EMBL" id="MCU7377642.1"/>
    </source>
</evidence>
<name>A0A9J6QT22_9FIRM</name>
<comment type="subunit">
    <text evidence="2">Forms a heterodimer with MurT.</text>
</comment>
<reference evidence="5" key="1">
    <citation type="submission" date="2022-09" db="EMBL/GenBank/DDBJ databases">
        <title>Culturomic study of gut microbiota in children with autism spectrum disorder.</title>
        <authorList>
            <person name="Efimov B.A."/>
            <person name="Chaplin A.V."/>
            <person name="Sokolova S.R."/>
            <person name="Pikina A.P."/>
            <person name="Korzhanova M."/>
            <person name="Belova V."/>
            <person name="Korostin D."/>
        </authorList>
    </citation>
    <scope>NUCLEOTIDE SEQUENCE</scope>
    <source>
        <strain evidence="5">ASD5510</strain>
    </source>
</reference>
<dbReference type="InterPro" id="IPR011698">
    <property type="entry name" value="GATase_3"/>
</dbReference>
<dbReference type="InterPro" id="IPR033949">
    <property type="entry name" value="CobQ_GATase1"/>
</dbReference>
<dbReference type="HAMAP" id="MF_02213">
    <property type="entry name" value="Lipid_II_synth_GatD"/>
    <property type="match status" value="1"/>
</dbReference>
<evidence type="ECO:0000256" key="1">
    <source>
        <dbReference type="ARBA" id="ARBA00022962"/>
    </source>
</evidence>
<sequence length="238" mass="26860">MNLTIGHLYPDLLNLCGGRGNIQCLMKRCLWRGVKAEIKECSLMDKLDFADLDLVLLGGGPDQQQYQACSRLRDFRNEFQAYIEDYGVVIALCGGYQMLGHYYDTEGGRTAGLSLLDLYTKENKQRAIGNIVLENSRFQLPIVGFENHRGRTYIGDNRPLGKVLYGKGNNGEDKTEGVIYKNVVGTHLHGPLLPNNPHICDYLISNALERKYGQGRLQPLDDEKELEVNQSLYKRFVG</sequence>
<dbReference type="EMBL" id="JAOSHN010000002">
    <property type="protein sequence ID" value="MCU7377642.1"/>
    <property type="molecule type" value="Genomic_DNA"/>
</dbReference>
<comment type="function">
    <text evidence="2">The lipid II isoglutaminyl synthase complex catalyzes the formation of alpha-D-isoglutamine in the cell wall lipid II stem peptide. The GatD subunit catalyzes the hydrolysis of glutamine to glutamate and ammonia. The resulting ammonia molecule is channeled to the active site of MurT.</text>
</comment>
<dbReference type="GO" id="GO:0009236">
    <property type="term" value="P:cobalamin biosynthetic process"/>
    <property type="evidence" value="ECO:0007669"/>
    <property type="project" value="InterPro"/>
</dbReference>
<protein>
    <recommendedName>
        <fullName evidence="2">Lipid II isoglutaminyl synthase (glutamine-hydrolyzing) subunit GatD</fullName>
        <ecNumber evidence="2">6.3.5.13</ecNumber>
    </recommendedName>
    <alternativeName>
        <fullName evidence="2">Lipid II isoglutaminyl synthase glutaminase subunit</fullName>
        <ecNumber evidence="2">3.5.1.2</ecNumber>
    </alternativeName>
</protein>
<feature type="active site" description="Nucleophile" evidence="2">
    <location>
        <position position="93"/>
    </location>
</feature>
<comment type="similarity">
    <text evidence="2">Belongs to the CobB/CobQ family. GatD subfamily.</text>
</comment>
<dbReference type="EMBL" id="JAOSHN010000005">
    <property type="protein sequence ID" value="MCU7379221.1"/>
    <property type="molecule type" value="Genomic_DNA"/>
</dbReference>
<keyword evidence="2" id="KW-0133">Cell shape</keyword>
<evidence type="ECO:0000256" key="2">
    <source>
        <dbReference type="HAMAP-Rule" id="MF_02213"/>
    </source>
</evidence>
<feature type="active site" evidence="2">
    <location>
        <position position="189"/>
    </location>
</feature>
<keyword evidence="2" id="KW-0961">Cell wall biogenesis/degradation</keyword>
<dbReference type="EC" id="3.5.1.2" evidence="2"/>
<keyword evidence="2" id="KW-0378">Hydrolase</keyword>
<dbReference type="GO" id="GO:0071555">
    <property type="term" value="P:cell wall organization"/>
    <property type="evidence" value="ECO:0007669"/>
    <property type="project" value="UniProtKB-KW"/>
</dbReference>
<dbReference type="Proteomes" id="UP001065549">
    <property type="component" value="Unassembled WGS sequence"/>
</dbReference>
<comment type="catalytic activity">
    <reaction evidence="2">
        <text>L-glutamine + H2O = L-glutamate + NH4(+)</text>
        <dbReference type="Rhea" id="RHEA:15889"/>
        <dbReference type="ChEBI" id="CHEBI:15377"/>
        <dbReference type="ChEBI" id="CHEBI:28938"/>
        <dbReference type="ChEBI" id="CHEBI:29985"/>
        <dbReference type="ChEBI" id="CHEBI:58359"/>
        <dbReference type="EC" id="3.5.1.2"/>
    </reaction>
</comment>
<evidence type="ECO:0000313" key="5">
    <source>
        <dbReference type="EMBL" id="MCU7379221.1"/>
    </source>
</evidence>
<dbReference type="SUPFAM" id="SSF52317">
    <property type="entry name" value="Class I glutamine amidotransferase-like"/>
    <property type="match status" value="1"/>
</dbReference>
<gene>
    <name evidence="2" type="primary">gatD</name>
    <name evidence="4" type="ORF">OBO34_04640</name>
    <name evidence="5" type="ORF">OBO34_12780</name>
</gene>
<dbReference type="Pfam" id="PF07685">
    <property type="entry name" value="GATase_3"/>
    <property type="match status" value="1"/>
</dbReference>
<dbReference type="AlphaFoldDB" id="A0A9J6QT22"/>
<comment type="pathway">
    <text evidence="2">Cell wall biogenesis; peptidoglycan biosynthesis.</text>
</comment>
<dbReference type="GO" id="GO:0140282">
    <property type="term" value="F:carbon-nitrogen ligase activity on lipid II"/>
    <property type="evidence" value="ECO:0007669"/>
    <property type="project" value="UniProtKB-UniRule"/>
</dbReference>
<feature type="binding site" evidence="2">
    <location>
        <position position="126"/>
    </location>
    <ligand>
        <name>substrate</name>
    </ligand>
</feature>